<keyword evidence="2" id="KW-0175">Coiled coil</keyword>
<gene>
    <name evidence="5" type="ORF">BDK51DRAFT_47614</name>
</gene>
<dbReference type="SMART" id="SM00456">
    <property type="entry name" value="WW"/>
    <property type="match status" value="2"/>
</dbReference>
<evidence type="ECO:0000256" key="3">
    <source>
        <dbReference type="SAM" id="MobiDB-lite"/>
    </source>
</evidence>
<dbReference type="OrthoDB" id="3045089at2759"/>
<feature type="region of interest" description="Disordered" evidence="3">
    <location>
        <begin position="469"/>
        <end position="519"/>
    </location>
</feature>
<feature type="compositionally biased region" description="Acidic residues" evidence="3">
    <location>
        <begin position="495"/>
        <end position="519"/>
    </location>
</feature>
<feature type="coiled-coil region" evidence="2">
    <location>
        <begin position="197"/>
        <end position="252"/>
    </location>
</feature>
<evidence type="ECO:0000256" key="1">
    <source>
        <dbReference type="ARBA" id="ARBA00022737"/>
    </source>
</evidence>
<reference evidence="6" key="1">
    <citation type="journal article" date="2018" name="Nat. Microbiol.">
        <title>Leveraging single-cell genomics to expand the fungal tree of life.</title>
        <authorList>
            <person name="Ahrendt S.R."/>
            <person name="Quandt C.A."/>
            <person name="Ciobanu D."/>
            <person name="Clum A."/>
            <person name="Salamov A."/>
            <person name="Andreopoulos B."/>
            <person name="Cheng J.F."/>
            <person name="Woyke T."/>
            <person name="Pelin A."/>
            <person name="Henrissat B."/>
            <person name="Reynolds N.K."/>
            <person name="Benny G.L."/>
            <person name="Smith M.E."/>
            <person name="James T.Y."/>
            <person name="Grigoriev I.V."/>
        </authorList>
    </citation>
    <scope>NUCLEOTIDE SEQUENCE [LARGE SCALE GENOMIC DNA]</scope>
</reference>
<feature type="compositionally biased region" description="Acidic residues" evidence="3">
    <location>
        <begin position="377"/>
        <end position="393"/>
    </location>
</feature>
<dbReference type="GO" id="GO:0005737">
    <property type="term" value="C:cytoplasm"/>
    <property type="evidence" value="ECO:0007669"/>
    <property type="project" value="TreeGrafter"/>
</dbReference>
<sequence>MTALAAESYVPIAINHRIETEEVLGPLPEGWEKANFGDTLNRSYFVDHKSKTTSWIDPRTFHLRKHDIREVVNGELPYGWEESWDASFGVYYMDHLNKMHYEAGPWEESTRDQVMQRAGRIEEETEKLEAQIKEEKEKKRQLEEAEAKVLELEAEKMRLEQEIGLIHDRNESGEIGDGDAQAEAELEEELAIVTGKLELERLEAEQVAQEHARLKADIADFQARLEELKALNERLNHENMHLMEAAQATNQELGEVRNMIEVEAAQRAALEAYIVQLKQEVLAMVNPADAEAARVVDEQAAAEAKEEEALPPPGAIGGGIAEELEVLKSRLEAEMEERERLKALQASLEAEKERAREAEEVAAAKHHHASHERVASEDGDELDSDEDEDDDQVDANYHVPGWVRELNVHAQKSKTLRVKIANKSADAPENLGFREKLLKFTAASIESGEKPKLPEGPANPSSAFAVRARETAFGTTAPEGAETEQTVEAEHVEEAEQAEEGEEAVPVEESEDQNYEAQE</sequence>
<dbReference type="PROSITE" id="PS50020">
    <property type="entry name" value="WW_DOMAIN_2"/>
    <property type="match status" value="1"/>
</dbReference>
<organism evidence="5 6">
    <name type="scientific">Blyttiomyces helicus</name>
    <dbReference type="NCBI Taxonomy" id="388810"/>
    <lineage>
        <taxon>Eukaryota</taxon>
        <taxon>Fungi</taxon>
        <taxon>Fungi incertae sedis</taxon>
        <taxon>Chytridiomycota</taxon>
        <taxon>Chytridiomycota incertae sedis</taxon>
        <taxon>Chytridiomycetes</taxon>
        <taxon>Chytridiomycetes incertae sedis</taxon>
        <taxon>Blyttiomyces</taxon>
    </lineage>
</organism>
<keyword evidence="6" id="KW-1185">Reference proteome</keyword>
<feature type="region of interest" description="Disordered" evidence="3">
    <location>
        <begin position="352"/>
        <end position="394"/>
    </location>
</feature>
<dbReference type="InterPro" id="IPR001202">
    <property type="entry name" value="WW_dom"/>
</dbReference>
<dbReference type="EMBL" id="KZ998757">
    <property type="protein sequence ID" value="RKO85778.1"/>
    <property type="molecule type" value="Genomic_DNA"/>
</dbReference>
<feature type="domain" description="WW" evidence="4">
    <location>
        <begin position="25"/>
        <end position="60"/>
    </location>
</feature>
<dbReference type="PANTHER" id="PTHR10316:SF40">
    <property type="entry name" value="LD27118P"/>
    <property type="match status" value="1"/>
</dbReference>
<evidence type="ECO:0000313" key="6">
    <source>
        <dbReference type="Proteomes" id="UP000269721"/>
    </source>
</evidence>
<feature type="coiled-coil region" evidence="2">
    <location>
        <begin position="111"/>
        <end position="169"/>
    </location>
</feature>
<dbReference type="GO" id="GO:0007165">
    <property type="term" value="P:signal transduction"/>
    <property type="evidence" value="ECO:0007669"/>
    <property type="project" value="TreeGrafter"/>
</dbReference>
<dbReference type="PANTHER" id="PTHR10316">
    <property type="entry name" value="MEMBRANE ASSOCIATED GUANYLATE KINASE-RELATED"/>
    <property type="match status" value="1"/>
</dbReference>
<feature type="compositionally biased region" description="Basic and acidic residues" evidence="3">
    <location>
        <begin position="352"/>
        <end position="363"/>
    </location>
</feature>
<keyword evidence="1" id="KW-0677">Repeat</keyword>
<name>A0A4P9W4J0_9FUNG</name>
<protein>
    <recommendedName>
        <fullName evidence="4">WW domain-containing protein</fullName>
    </recommendedName>
</protein>
<dbReference type="CDD" id="cd00201">
    <property type="entry name" value="WW"/>
    <property type="match status" value="2"/>
</dbReference>
<evidence type="ECO:0000259" key="4">
    <source>
        <dbReference type="PROSITE" id="PS50020"/>
    </source>
</evidence>
<evidence type="ECO:0000313" key="5">
    <source>
        <dbReference type="EMBL" id="RKO85778.1"/>
    </source>
</evidence>
<dbReference type="AlphaFoldDB" id="A0A4P9W4J0"/>
<dbReference type="Proteomes" id="UP000269721">
    <property type="component" value="Unassembled WGS sequence"/>
</dbReference>
<dbReference type="Gene3D" id="2.20.70.10">
    <property type="match status" value="2"/>
</dbReference>
<evidence type="ECO:0000256" key="2">
    <source>
        <dbReference type="SAM" id="Coils"/>
    </source>
</evidence>
<dbReference type="SUPFAM" id="SSF51045">
    <property type="entry name" value="WW domain"/>
    <property type="match status" value="2"/>
</dbReference>
<accession>A0A4P9W4J0</accession>
<proteinExistence type="predicted"/>
<dbReference type="InterPro" id="IPR036020">
    <property type="entry name" value="WW_dom_sf"/>
</dbReference>